<feature type="region of interest" description="Disordered" evidence="1">
    <location>
        <begin position="1"/>
        <end position="22"/>
    </location>
</feature>
<dbReference type="RefSeq" id="XP_002287947.1">
    <property type="nucleotide sequence ID" value="XM_002287911.1"/>
</dbReference>
<feature type="compositionally biased region" description="Basic residues" evidence="1">
    <location>
        <begin position="241"/>
        <end position="251"/>
    </location>
</feature>
<dbReference type="InParanoid" id="B8BV34"/>
<keyword evidence="2" id="KW-0472">Membrane</keyword>
<feature type="compositionally biased region" description="Low complexity" evidence="1">
    <location>
        <begin position="151"/>
        <end position="160"/>
    </location>
</feature>
<dbReference type="eggNOG" id="ENOG502T9AR">
    <property type="taxonomic scope" value="Eukaryota"/>
</dbReference>
<feature type="region of interest" description="Disordered" evidence="1">
    <location>
        <begin position="239"/>
        <end position="272"/>
    </location>
</feature>
<feature type="region of interest" description="Disordered" evidence="1">
    <location>
        <begin position="85"/>
        <end position="108"/>
    </location>
</feature>
<evidence type="ECO:0000313" key="4">
    <source>
        <dbReference type="Proteomes" id="UP000001449"/>
    </source>
</evidence>
<feature type="compositionally biased region" description="Pro residues" evidence="1">
    <location>
        <begin position="168"/>
        <end position="177"/>
    </location>
</feature>
<feature type="compositionally biased region" description="Basic and acidic residues" evidence="1">
    <location>
        <begin position="343"/>
        <end position="357"/>
    </location>
</feature>
<keyword evidence="4" id="KW-1185">Reference proteome</keyword>
<gene>
    <name evidence="3" type="ORF">THAPSDRAFT_2693</name>
</gene>
<keyword evidence="2" id="KW-1133">Transmembrane helix</keyword>
<reference evidence="3 4" key="1">
    <citation type="journal article" date="2004" name="Science">
        <title>The genome of the diatom Thalassiosira pseudonana: ecology, evolution, and metabolism.</title>
        <authorList>
            <person name="Armbrust E.V."/>
            <person name="Berges J.A."/>
            <person name="Bowler C."/>
            <person name="Green B.R."/>
            <person name="Martinez D."/>
            <person name="Putnam N.H."/>
            <person name="Zhou S."/>
            <person name="Allen A.E."/>
            <person name="Apt K.E."/>
            <person name="Bechner M."/>
            <person name="Brzezinski M.A."/>
            <person name="Chaal B.K."/>
            <person name="Chiovitti A."/>
            <person name="Davis A.K."/>
            <person name="Demarest M.S."/>
            <person name="Detter J.C."/>
            <person name="Glavina T."/>
            <person name="Goodstein D."/>
            <person name="Hadi M.Z."/>
            <person name="Hellsten U."/>
            <person name="Hildebrand M."/>
            <person name="Jenkins B.D."/>
            <person name="Jurka J."/>
            <person name="Kapitonov V.V."/>
            <person name="Kroger N."/>
            <person name="Lau W.W."/>
            <person name="Lane T.W."/>
            <person name="Larimer F.W."/>
            <person name="Lippmeier J.C."/>
            <person name="Lucas S."/>
            <person name="Medina M."/>
            <person name="Montsant A."/>
            <person name="Obornik M."/>
            <person name="Parker M.S."/>
            <person name="Palenik B."/>
            <person name="Pazour G.J."/>
            <person name="Richardson P.M."/>
            <person name="Rynearson T.A."/>
            <person name="Saito M.A."/>
            <person name="Schwartz D.C."/>
            <person name="Thamatrakoln K."/>
            <person name="Valentin K."/>
            <person name="Vardi A."/>
            <person name="Wilkerson F.P."/>
            <person name="Rokhsar D.S."/>
        </authorList>
    </citation>
    <scope>NUCLEOTIDE SEQUENCE [LARGE SCALE GENOMIC DNA]</scope>
    <source>
        <strain evidence="3 4">CCMP1335</strain>
    </source>
</reference>
<evidence type="ECO:0000313" key="3">
    <source>
        <dbReference type="EMBL" id="EED95390.1"/>
    </source>
</evidence>
<feature type="transmembrane region" description="Helical" evidence="2">
    <location>
        <begin position="640"/>
        <end position="661"/>
    </location>
</feature>
<dbReference type="PaxDb" id="35128-Thaps2693"/>
<organism evidence="3 4">
    <name type="scientific">Thalassiosira pseudonana</name>
    <name type="common">Marine diatom</name>
    <name type="synonym">Cyclotella nana</name>
    <dbReference type="NCBI Taxonomy" id="35128"/>
    <lineage>
        <taxon>Eukaryota</taxon>
        <taxon>Sar</taxon>
        <taxon>Stramenopiles</taxon>
        <taxon>Ochrophyta</taxon>
        <taxon>Bacillariophyta</taxon>
        <taxon>Coscinodiscophyceae</taxon>
        <taxon>Thalassiosirophycidae</taxon>
        <taxon>Thalassiosirales</taxon>
        <taxon>Thalassiosiraceae</taxon>
        <taxon>Thalassiosira</taxon>
    </lineage>
</organism>
<feature type="compositionally biased region" description="Low complexity" evidence="1">
    <location>
        <begin position="97"/>
        <end position="108"/>
    </location>
</feature>
<sequence length="798" mass="89666">MESIERIVPSNPPAYHGAPFDTNGNCINHSTVKLSRRQDDGSSAASNWIVERKVCPKCCLESIIHNSMKEGYSHRRASRSSVIVGASSSLPPPTHISVSSSRSGSRGYGHSIDGMTTIMSMQGSVGYNASFRDDNSRGNSLYNYSRRDTGTTRGSRSVGHVSRRRPMEPPSPRPSPYQPLDTGFKPCQNNQRRGYENEGDMVSPESTLNSTIGSSAAFNAVSSTCSTLTFETTLMSERNGYKRSTRNHHHSLTPFPEKGRDPETTSAVPNQVKVPQKELVVISNMPKDIGHDRKTVPLAIVEGVGLESNTSDSRGEVEGRSRKKKDKNGKHKRSSSKGRSKTRRDGERGDSSYDSKKDRRRQLKRDERNIRNHRTDHSRRGNISFQPSLTESSVRSHNSRYSVRHDIDPEGYCAHHPDIQLMKPNEKDDEYWTVVRKKCPDCIREDCPSMLGGHSSTSSFYTGKSSMSKSKGSDTNQSAFLLSALQTPEEIEEEEATGRFKRRLAARAYHFPGNTWCEDWFQYLSNTHTVLGLFFHHPLHPLKAQERLVILFGSIAIGLTISNITYLYFIRNGFDVNEEVFTIGFHNFIGLPDAVITKLMITLWTLGSFLHTIFDLGLWHMKACTLCRYGGQIDDRMARWGRVTGLLIVIIAMAAGSYAVLLRASIEYKGVDSVAQEVEESIRNSEIYEIDFGGKRSFQFLLGYLVEFVLALFVYYPLAVTVLFSGVLGCGGRVPILGGRPREMKRESRYELSKKSPKILKTLKLDADGIGTDETEDVYSRSYNDDEYFDHFDERQIL</sequence>
<feature type="compositionally biased region" description="Basic residues" evidence="1">
    <location>
        <begin position="321"/>
        <end position="342"/>
    </location>
</feature>
<evidence type="ECO:0000256" key="2">
    <source>
        <dbReference type="SAM" id="Phobius"/>
    </source>
</evidence>
<protein>
    <submittedName>
        <fullName evidence="3">Uncharacterized protein</fullName>
    </submittedName>
</protein>
<feature type="compositionally biased region" description="Polar residues" evidence="1">
    <location>
        <begin position="381"/>
        <end position="398"/>
    </location>
</feature>
<dbReference type="AlphaFoldDB" id="B8BV34"/>
<accession>B8BV34</accession>
<dbReference type="EMBL" id="CM000639">
    <property type="protein sequence ID" value="EED95390.1"/>
    <property type="molecule type" value="Genomic_DNA"/>
</dbReference>
<proteinExistence type="predicted"/>
<feature type="compositionally biased region" description="Basic and acidic residues" evidence="1">
    <location>
        <begin position="364"/>
        <end position="379"/>
    </location>
</feature>
<reference evidence="3 4" key="2">
    <citation type="journal article" date="2008" name="Nature">
        <title>The Phaeodactylum genome reveals the evolutionary history of diatom genomes.</title>
        <authorList>
            <person name="Bowler C."/>
            <person name="Allen A.E."/>
            <person name="Badger J.H."/>
            <person name="Grimwood J."/>
            <person name="Jabbari K."/>
            <person name="Kuo A."/>
            <person name="Maheswari U."/>
            <person name="Martens C."/>
            <person name="Maumus F."/>
            <person name="Otillar R.P."/>
            <person name="Rayko E."/>
            <person name="Salamov A."/>
            <person name="Vandepoele K."/>
            <person name="Beszteri B."/>
            <person name="Gruber A."/>
            <person name="Heijde M."/>
            <person name="Katinka M."/>
            <person name="Mock T."/>
            <person name="Valentin K."/>
            <person name="Verret F."/>
            <person name="Berges J.A."/>
            <person name="Brownlee C."/>
            <person name="Cadoret J.P."/>
            <person name="Chiovitti A."/>
            <person name="Choi C.J."/>
            <person name="Coesel S."/>
            <person name="De Martino A."/>
            <person name="Detter J.C."/>
            <person name="Durkin C."/>
            <person name="Falciatore A."/>
            <person name="Fournet J."/>
            <person name="Haruta M."/>
            <person name="Huysman M.J."/>
            <person name="Jenkins B.D."/>
            <person name="Jiroutova K."/>
            <person name="Jorgensen R.E."/>
            <person name="Joubert Y."/>
            <person name="Kaplan A."/>
            <person name="Kroger N."/>
            <person name="Kroth P.G."/>
            <person name="La Roche J."/>
            <person name="Lindquist E."/>
            <person name="Lommer M."/>
            <person name="Martin-Jezequel V."/>
            <person name="Lopez P.J."/>
            <person name="Lucas S."/>
            <person name="Mangogna M."/>
            <person name="McGinnis K."/>
            <person name="Medlin L.K."/>
            <person name="Montsant A."/>
            <person name="Oudot-Le Secq M.P."/>
            <person name="Napoli C."/>
            <person name="Obornik M."/>
            <person name="Parker M.S."/>
            <person name="Petit J.L."/>
            <person name="Porcel B.M."/>
            <person name="Poulsen N."/>
            <person name="Robison M."/>
            <person name="Rychlewski L."/>
            <person name="Rynearson T.A."/>
            <person name="Schmutz J."/>
            <person name="Shapiro H."/>
            <person name="Siaut M."/>
            <person name="Stanley M."/>
            <person name="Sussman M.R."/>
            <person name="Taylor A.R."/>
            <person name="Vardi A."/>
            <person name="von Dassow P."/>
            <person name="Vyverman W."/>
            <person name="Willis A."/>
            <person name="Wyrwicz L.S."/>
            <person name="Rokhsar D.S."/>
            <person name="Weissenbach J."/>
            <person name="Armbrust E.V."/>
            <person name="Green B.R."/>
            <person name="Van de Peer Y."/>
            <person name="Grigoriev I.V."/>
        </authorList>
    </citation>
    <scope>NUCLEOTIDE SEQUENCE [LARGE SCALE GENOMIC DNA]</scope>
    <source>
        <strain evidence="3 4">CCMP1335</strain>
    </source>
</reference>
<dbReference type="HOGENOM" id="CLU_352542_0_0_1"/>
<dbReference type="KEGG" id="tps:THAPSDRAFT_2693"/>
<dbReference type="Proteomes" id="UP000001449">
    <property type="component" value="Chromosome 2"/>
</dbReference>
<keyword evidence="2" id="KW-0812">Transmembrane</keyword>
<feature type="region of interest" description="Disordered" evidence="1">
    <location>
        <begin position="136"/>
        <end position="207"/>
    </location>
</feature>
<name>B8BV34_THAPS</name>
<feature type="transmembrane region" description="Helical" evidence="2">
    <location>
        <begin position="548"/>
        <end position="569"/>
    </location>
</feature>
<evidence type="ECO:0000256" key="1">
    <source>
        <dbReference type="SAM" id="MobiDB-lite"/>
    </source>
</evidence>
<feature type="transmembrane region" description="Helical" evidence="2">
    <location>
        <begin position="708"/>
        <end position="736"/>
    </location>
</feature>
<feature type="region of interest" description="Disordered" evidence="1">
    <location>
        <begin position="308"/>
        <end position="398"/>
    </location>
</feature>
<dbReference type="GeneID" id="7446682"/>